<feature type="transmembrane region" description="Helical" evidence="1">
    <location>
        <begin position="103"/>
        <end position="123"/>
    </location>
</feature>
<accession>A0A8H4HD70</accession>
<sequence length="150" mass="16874">MEQESSTPLYLRRALAIGLALTALRQIKSLRLSYLFPFSNPVTDEVDKMFAFAVNTSTLFFAWCIAEPSITHQLPMMNLNILRYTLGGIILTLTVCGDSPLKRLLAGLAIGACWILGWTITSVEQRAAYWRFMRDGLGFTLINLWRKAAL</sequence>
<dbReference type="AlphaFoldDB" id="A0A8H4HD70"/>
<dbReference type="OrthoDB" id="4360135at2759"/>
<reference evidence="2" key="2">
    <citation type="submission" date="2020-04" db="EMBL/GenBank/DDBJ databases">
        <authorList>
            <person name="Santos R.A.C."/>
            <person name="Steenwyk J.L."/>
            <person name="Rivero-Menendez O."/>
            <person name="Mead M.E."/>
            <person name="Silva L.P."/>
            <person name="Bastos R.W."/>
            <person name="Alastruey-Izquierdo A."/>
            <person name="Goldman G.H."/>
            <person name="Rokas A."/>
        </authorList>
    </citation>
    <scope>NUCLEOTIDE SEQUENCE</scope>
    <source>
        <strain evidence="2">CNM-CM6805</strain>
    </source>
</reference>
<gene>
    <name evidence="2" type="ORF">CNMCM6805_002376</name>
</gene>
<name>A0A8H4HD70_9EURO</name>
<comment type="caution">
    <text evidence="2">The sequence shown here is derived from an EMBL/GenBank/DDBJ whole genome shotgun (WGS) entry which is preliminary data.</text>
</comment>
<feature type="transmembrane region" description="Helical" evidence="1">
    <location>
        <begin position="78"/>
        <end position="97"/>
    </location>
</feature>
<organism evidence="2 3">
    <name type="scientific">Aspergillus fumigatiaffinis</name>
    <dbReference type="NCBI Taxonomy" id="340414"/>
    <lineage>
        <taxon>Eukaryota</taxon>
        <taxon>Fungi</taxon>
        <taxon>Dikarya</taxon>
        <taxon>Ascomycota</taxon>
        <taxon>Pezizomycotina</taxon>
        <taxon>Eurotiomycetes</taxon>
        <taxon>Eurotiomycetidae</taxon>
        <taxon>Eurotiales</taxon>
        <taxon>Aspergillaceae</taxon>
        <taxon>Aspergillus</taxon>
        <taxon>Aspergillus subgen. Fumigati</taxon>
    </lineage>
</organism>
<feature type="transmembrane region" description="Helical" evidence="1">
    <location>
        <begin position="49"/>
        <end position="66"/>
    </location>
</feature>
<evidence type="ECO:0000256" key="1">
    <source>
        <dbReference type="SAM" id="Phobius"/>
    </source>
</evidence>
<evidence type="ECO:0000313" key="3">
    <source>
        <dbReference type="Proteomes" id="UP000653565"/>
    </source>
</evidence>
<keyword evidence="1" id="KW-0812">Transmembrane</keyword>
<evidence type="ECO:0000313" key="2">
    <source>
        <dbReference type="EMBL" id="KAF4242752.1"/>
    </source>
</evidence>
<dbReference type="EMBL" id="JAAAPX010000015">
    <property type="protein sequence ID" value="KAF4242752.1"/>
    <property type="molecule type" value="Genomic_DNA"/>
</dbReference>
<keyword evidence="3" id="KW-1185">Reference proteome</keyword>
<reference evidence="2" key="1">
    <citation type="journal article" date="2020" name="bioRxiv">
        <title>Genomic and phenotypic heterogeneity of clinical isolates of the human pathogens Aspergillus fumigatus, Aspergillus lentulus and Aspergillus fumigatiaffinis.</title>
        <authorList>
            <person name="dos Santos R.A.C."/>
            <person name="Steenwyk J.L."/>
            <person name="Rivero-Menendez O."/>
            <person name="Mead M.E."/>
            <person name="Silva L.P."/>
            <person name="Bastos R.W."/>
            <person name="Alastruey-Izquierdo A."/>
            <person name="Goldman G.H."/>
            <person name="Rokas A."/>
        </authorList>
    </citation>
    <scope>NUCLEOTIDE SEQUENCE</scope>
    <source>
        <strain evidence="2">CNM-CM6805</strain>
    </source>
</reference>
<keyword evidence="1" id="KW-0472">Membrane</keyword>
<protein>
    <submittedName>
        <fullName evidence="2">Uncharacterized protein</fullName>
    </submittedName>
</protein>
<dbReference type="Proteomes" id="UP000653565">
    <property type="component" value="Unassembled WGS sequence"/>
</dbReference>
<keyword evidence="1" id="KW-1133">Transmembrane helix</keyword>
<proteinExistence type="predicted"/>